<keyword evidence="7" id="KW-0274">FAD</keyword>
<sequence>LKMIEDLIEIGTNFDISEGEISLTTEGGHSYPRILHAGGDATGEELEKKLVSHSKGLKQINFFPEYFVLDILVYKNKCIGVLGMDININKIEIHPASNIVIASGGIGQIYNLSTNPPISTGDGIAMAYRAGTSITDIEFVQFHPTVFKTKDSKLFLISEALRGEGAYLRDCHGNRFMVGRHPRAELAPRDIVVKEMIRVMDKCGSNYVYLDATHIPESHLKIRFPNIISKLRENGLNLKKDLIKVSPAEHYLNGGVKTDYKGKTNIEGLYCCGEAAATGAHGANRLASNSLMEGLVYGWKIYKDIEKKLKQKNTGYENKTIECINKLLDEAKIKKRKAGKFDDKKPNIKTLTSDLKNIMTRKVGILRDAQSLKEAGEFVDFHINSGYLYNKKDKNILEFVNMLTVARLIIKAASLREESRGTHQRNDFPKKDDKNWKKHIILKQNKVYFKNV</sequence>
<dbReference type="Gene3D" id="3.90.700.10">
    <property type="entry name" value="Succinate dehydrogenase/fumarate reductase flavoprotein, catalytic domain"/>
    <property type="match status" value="1"/>
</dbReference>
<dbReference type="EMBL" id="BART01000398">
    <property type="protein sequence ID" value="GAG71815.1"/>
    <property type="molecule type" value="Genomic_DNA"/>
</dbReference>
<dbReference type="Gene3D" id="3.50.50.60">
    <property type="entry name" value="FAD/NAD(P)-binding domain"/>
    <property type="match status" value="1"/>
</dbReference>
<comment type="cofactor">
    <cofactor evidence="1">
        <name>FAD</name>
        <dbReference type="ChEBI" id="CHEBI:57692"/>
    </cofactor>
</comment>
<name>X0ZQ02_9ZZZZ</name>
<dbReference type="Pfam" id="PF02910">
    <property type="entry name" value="Succ_DH_flav_C"/>
    <property type="match status" value="1"/>
</dbReference>
<comment type="caution">
    <text evidence="11">The sequence shown here is derived from an EMBL/GenBank/DDBJ whole genome shotgun (WGS) entry which is preliminary data.</text>
</comment>
<evidence type="ECO:0000259" key="9">
    <source>
        <dbReference type="Pfam" id="PF00890"/>
    </source>
</evidence>
<dbReference type="InterPro" id="IPR027477">
    <property type="entry name" value="Succ_DH/fumarate_Rdtase_cat_sf"/>
</dbReference>
<dbReference type="PANTHER" id="PTHR42716">
    <property type="entry name" value="L-ASPARTATE OXIDASE"/>
    <property type="match status" value="1"/>
</dbReference>
<evidence type="ECO:0000256" key="4">
    <source>
        <dbReference type="ARBA" id="ARBA00012173"/>
    </source>
</evidence>
<dbReference type="EC" id="1.4.3.16" evidence="4"/>
<protein>
    <recommendedName>
        <fullName evidence="4">L-aspartate oxidase</fullName>
        <ecNumber evidence="4">1.4.3.16</ecNumber>
    </recommendedName>
</protein>
<dbReference type="SUPFAM" id="SSF56425">
    <property type="entry name" value="Succinate dehydrogenase/fumarate reductase flavoprotein, catalytic domain"/>
    <property type="match status" value="1"/>
</dbReference>
<dbReference type="PANTHER" id="PTHR42716:SF2">
    <property type="entry name" value="L-ASPARTATE OXIDASE, CHLOROPLASTIC"/>
    <property type="match status" value="1"/>
</dbReference>
<evidence type="ECO:0000313" key="11">
    <source>
        <dbReference type="EMBL" id="GAG71815.1"/>
    </source>
</evidence>
<evidence type="ECO:0000256" key="6">
    <source>
        <dbReference type="ARBA" id="ARBA00022642"/>
    </source>
</evidence>
<dbReference type="Pfam" id="PF00890">
    <property type="entry name" value="FAD_binding_2"/>
    <property type="match status" value="1"/>
</dbReference>
<comment type="pathway">
    <text evidence="2">Cofactor biosynthesis; NAD(+) biosynthesis; iminoaspartate from L-aspartate (oxidase route): step 1/1.</text>
</comment>
<accession>X0ZQ02</accession>
<dbReference type="FunFam" id="3.90.700.10:FF:000002">
    <property type="entry name" value="L-aspartate oxidase"/>
    <property type="match status" value="1"/>
</dbReference>
<evidence type="ECO:0000256" key="2">
    <source>
        <dbReference type="ARBA" id="ARBA00004950"/>
    </source>
</evidence>
<organism evidence="11">
    <name type="scientific">marine sediment metagenome</name>
    <dbReference type="NCBI Taxonomy" id="412755"/>
    <lineage>
        <taxon>unclassified sequences</taxon>
        <taxon>metagenomes</taxon>
        <taxon>ecological metagenomes</taxon>
    </lineage>
</organism>
<evidence type="ECO:0000256" key="3">
    <source>
        <dbReference type="ARBA" id="ARBA00008562"/>
    </source>
</evidence>
<evidence type="ECO:0000259" key="10">
    <source>
        <dbReference type="Pfam" id="PF02910"/>
    </source>
</evidence>
<dbReference type="InterPro" id="IPR036188">
    <property type="entry name" value="FAD/NAD-bd_sf"/>
</dbReference>
<evidence type="ECO:0000256" key="8">
    <source>
        <dbReference type="ARBA" id="ARBA00023002"/>
    </source>
</evidence>
<feature type="domain" description="Fumarate reductase/succinate dehydrogenase flavoprotein-like C-terminal" evidence="10">
    <location>
        <begin position="354"/>
        <end position="445"/>
    </location>
</feature>
<dbReference type="SUPFAM" id="SSF46977">
    <property type="entry name" value="Succinate dehydrogenase/fumarate reductase flavoprotein C-terminal domain"/>
    <property type="match status" value="1"/>
</dbReference>
<comment type="similarity">
    <text evidence="3">Belongs to the FAD-dependent oxidoreductase 2 family. NadB subfamily.</text>
</comment>
<dbReference type="GO" id="GO:0034628">
    <property type="term" value="P:'de novo' NAD+ biosynthetic process from L-aspartate"/>
    <property type="evidence" value="ECO:0007669"/>
    <property type="project" value="TreeGrafter"/>
</dbReference>
<keyword evidence="5" id="KW-0285">Flavoprotein</keyword>
<gene>
    <name evidence="11" type="ORF">S01H4_01962</name>
</gene>
<dbReference type="AlphaFoldDB" id="X0ZQ02"/>
<evidence type="ECO:0000256" key="7">
    <source>
        <dbReference type="ARBA" id="ARBA00022827"/>
    </source>
</evidence>
<dbReference type="InterPro" id="IPR015939">
    <property type="entry name" value="Fum_Rdtase/Succ_DH_flav-like_C"/>
</dbReference>
<dbReference type="GO" id="GO:0008734">
    <property type="term" value="F:L-aspartate oxidase activity"/>
    <property type="evidence" value="ECO:0007669"/>
    <property type="project" value="UniProtKB-EC"/>
</dbReference>
<feature type="non-terminal residue" evidence="11">
    <location>
        <position position="1"/>
    </location>
</feature>
<proteinExistence type="inferred from homology"/>
<dbReference type="Gene3D" id="1.20.58.100">
    <property type="entry name" value="Fumarate reductase/succinate dehydrogenase flavoprotein-like, C-terminal domain"/>
    <property type="match status" value="1"/>
</dbReference>
<evidence type="ECO:0000256" key="5">
    <source>
        <dbReference type="ARBA" id="ARBA00022630"/>
    </source>
</evidence>
<dbReference type="SUPFAM" id="SSF51905">
    <property type="entry name" value="FAD/NAD(P)-binding domain"/>
    <property type="match status" value="1"/>
</dbReference>
<dbReference type="InterPro" id="IPR005288">
    <property type="entry name" value="NadB"/>
</dbReference>
<keyword evidence="6" id="KW-0662">Pyridine nucleotide biosynthesis</keyword>
<dbReference type="InterPro" id="IPR037099">
    <property type="entry name" value="Fum_R/Succ_DH_flav-like_C_sf"/>
</dbReference>
<reference evidence="11" key="1">
    <citation type="journal article" date="2014" name="Front. Microbiol.">
        <title>High frequency of phylogenetically diverse reductive dehalogenase-homologous genes in deep subseafloor sedimentary metagenomes.</title>
        <authorList>
            <person name="Kawai M."/>
            <person name="Futagami T."/>
            <person name="Toyoda A."/>
            <person name="Takaki Y."/>
            <person name="Nishi S."/>
            <person name="Hori S."/>
            <person name="Arai W."/>
            <person name="Tsubouchi T."/>
            <person name="Morono Y."/>
            <person name="Uchiyama I."/>
            <person name="Ito T."/>
            <person name="Fujiyama A."/>
            <person name="Inagaki F."/>
            <person name="Takami H."/>
        </authorList>
    </citation>
    <scope>NUCLEOTIDE SEQUENCE</scope>
    <source>
        <strain evidence="11">Expedition CK06-06</strain>
    </source>
</reference>
<keyword evidence="8" id="KW-0560">Oxidoreductase</keyword>
<feature type="domain" description="FAD-dependent oxidoreductase 2 FAD-binding" evidence="9">
    <location>
        <begin position="2"/>
        <end position="291"/>
    </location>
</feature>
<evidence type="ECO:0000256" key="1">
    <source>
        <dbReference type="ARBA" id="ARBA00001974"/>
    </source>
</evidence>
<dbReference type="UniPathway" id="UPA00253">
    <property type="reaction ID" value="UER00326"/>
</dbReference>
<dbReference type="InterPro" id="IPR003953">
    <property type="entry name" value="FAD-dep_OxRdtase_2_FAD-bd"/>
</dbReference>